<dbReference type="Pfam" id="PF13508">
    <property type="entry name" value="Acetyltransf_7"/>
    <property type="match status" value="1"/>
</dbReference>
<dbReference type="GO" id="GO:0008080">
    <property type="term" value="F:N-acetyltransferase activity"/>
    <property type="evidence" value="ECO:0007669"/>
    <property type="project" value="InterPro"/>
</dbReference>
<dbReference type="PANTHER" id="PTHR43626:SF4">
    <property type="entry name" value="GCN5-RELATED N-ACETYLTRANSFERASE 2, CHLOROPLASTIC"/>
    <property type="match status" value="1"/>
</dbReference>
<dbReference type="InterPro" id="IPR045039">
    <property type="entry name" value="NSI-like"/>
</dbReference>
<dbReference type="PATRIC" id="fig|1303.76.peg.1415"/>
<evidence type="ECO:0000256" key="1">
    <source>
        <dbReference type="ARBA" id="ARBA00022679"/>
    </source>
</evidence>
<accession>A0A139M830</accession>
<dbReference type="GO" id="GO:0005737">
    <property type="term" value="C:cytoplasm"/>
    <property type="evidence" value="ECO:0007669"/>
    <property type="project" value="TreeGrafter"/>
</dbReference>
<dbReference type="EMBL" id="LQOG01000032">
    <property type="protein sequence ID" value="KXT59853.1"/>
    <property type="molecule type" value="Genomic_DNA"/>
</dbReference>
<evidence type="ECO:0000313" key="5">
    <source>
        <dbReference type="Proteomes" id="UP000070541"/>
    </source>
</evidence>
<dbReference type="InterPro" id="IPR000182">
    <property type="entry name" value="GNAT_dom"/>
</dbReference>
<dbReference type="SUPFAM" id="SSF55729">
    <property type="entry name" value="Acyl-CoA N-acyltransferases (Nat)"/>
    <property type="match status" value="1"/>
</dbReference>
<dbReference type="PANTHER" id="PTHR43626">
    <property type="entry name" value="ACYL-COA N-ACYLTRANSFERASE"/>
    <property type="match status" value="1"/>
</dbReference>
<keyword evidence="1 4" id="KW-0808">Transferase</keyword>
<dbReference type="Gene3D" id="3.40.630.30">
    <property type="match status" value="1"/>
</dbReference>
<keyword evidence="2" id="KW-0012">Acyltransferase</keyword>
<name>A0A139M830_STROR</name>
<evidence type="ECO:0000259" key="3">
    <source>
        <dbReference type="PROSITE" id="PS51186"/>
    </source>
</evidence>
<dbReference type="AlphaFoldDB" id="A0A139M830"/>
<comment type="caution">
    <text evidence="4">The sequence shown here is derived from an EMBL/GenBank/DDBJ whole genome shotgun (WGS) entry which is preliminary data.</text>
</comment>
<dbReference type="RefSeq" id="WP_061418341.1">
    <property type="nucleotide sequence ID" value="NZ_KQ969038.1"/>
</dbReference>
<dbReference type="CDD" id="cd04301">
    <property type="entry name" value="NAT_SF"/>
    <property type="match status" value="1"/>
</dbReference>
<dbReference type="InterPro" id="IPR016181">
    <property type="entry name" value="Acyl_CoA_acyltransferase"/>
</dbReference>
<feature type="domain" description="N-acetyltransferase" evidence="3">
    <location>
        <begin position="2"/>
        <end position="138"/>
    </location>
</feature>
<organism evidence="4 5">
    <name type="scientific">Streptococcus oralis</name>
    <dbReference type="NCBI Taxonomy" id="1303"/>
    <lineage>
        <taxon>Bacteria</taxon>
        <taxon>Bacillati</taxon>
        <taxon>Bacillota</taxon>
        <taxon>Bacilli</taxon>
        <taxon>Lactobacillales</taxon>
        <taxon>Streptococcaceae</taxon>
        <taxon>Streptococcus</taxon>
    </lineage>
</organism>
<dbReference type="PROSITE" id="PS51186">
    <property type="entry name" value="GNAT"/>
    <property type="match status" value="1"/>
</dbReference>
<gene>
    <name evidence="4" type="ORF">SORDD05_01360</name>
</gene>
<protein>
    <submittedName>
        <fullName evidence="4">Acetyltransferase GNAT family</fullName>
    </submittedName>
</protein>
<reference evidence="4 5" key="1">
    <citation type="submission" date="2016-01" db="EMBL/GenBank/DDBJ databases">
        <title>Highly variable Streptococcus oralis are common among viridans streptococci isolated from primates.</title>
        <authorList>
            <person name="Denapaite D."/>
            <person name="Rieger M."/>
            <person name="Koendgen S."/>
            <person name="Brueckner R."/>
            <person name="Ochigava I."/>
            <person name="Kappeler P."/>
            <person name="Maetz-Rensing K."/>
            <person name="Leendertz F."/>
            <person name="Hakenbeck R."/>
        </authorList>
    </citation>
    <scope>NUCLEOTIDE SEQUENCE [LARGE SCALE GENOMIC DNA]</scope>
    <source>
        <strain evidence="4 5">DD05</strain>
    </source>
</reference>
<sequence length="138" mass="15631">MITVRKQELVNINDVLHLYQAVGWTNYTHQPQMLEKSLSHSLAIYLALDGDAVVGLVRLVGDGFSSIFVQDLIVLPIYQRQGIGSALMKKALADFKDAYQVQLVTEQTEKNLVFYRSLGFETLSTYDCTGMIWGDRKR</sequence>
<evidence type="ECO:0000313" key="4">
    <source>
        <dbReference type="EMBL" id="KXT59853.1"/>
    </source>
</evidence>
<dbReference type="Proteomes" id="UP000070541">
    <property type="component" value="Unassembled WGS sequence"/>
</dbReference>
<evidence type="ECO:0000256" key="2">
    <source>
        <dbReference type="ARBA" id="ARBA00023315"/>
    </source>
</evidence>
<proteinExistence type="predicted"/>